<dbReference type="Proteomes" id="UP001055172">
    <property type="component" value="Unassembled WGS sequence"/>
</dbReference>
<dbReference type="EMBL" id="BPPX01000013">
    <property type="protein sequence ID" value="GJC83978.1"/>
    <property type="molecule type" value="Genomic_DNA"/>
</dbReference>
<reference evidence="1 2" key="1">
    <citation type="submission" date="2021-07" db="EMBL/GenBank/DDBJ databases">
        <title>Genome data of Colletotrichum spaethianum.</title>
        <authorList>
            <person name="Utami Y.D."/>
            <person name="Hiruma K."/>
        </authorList>
    </citation>
    <scope>NUCLEOTIDE SEQUENCE [LARGE SCALE GENOMIC DNA]</scope>
    <source>
        <strain evidence="1 2">MAFF 242679</strain>
    </source>
</reference>
<keyword evidence="2" id="KW-1185">Reference proteome</keyword>
<evidence type="ECO:0000313" key="2">
    <source>
        <dbReference type="Proteomes" id="UP001055172"/>
    </source>
</evidence>
<dbReference type="AlphaFoldDB" id="A0AA37GPP7"/>
<sequence>MSQLGQPTSKVGSKAHDVFRGTIFQAVLLGLISFTQPGIWTAMNNLGAGGQAEPYVINAVNVITFVYVSASQIADV</sequence>
<comment type="caution">
    <text evidence="1">The sequence shown here is derived from an EMBL/GenBank/DDBJ whole genome shotgun (WGS) entry which is preliminary data.</text>
</comment>
<name>A0AA37GPP7_9PEZI</name>
<evidence type="ECO:0000313" key="1">
    <source>
        <dbReference type="EMBL" id="GJC83978.1"/>
    </source>
</evidence>
<proteinExistence type="predicted"/>
<protein>
    <submittedName>
        <fullName evidence="1">Uncharacterized protein</fullName>
    </submittedName>
</protein>
<gene>
    <name evidence="1" type="ORF">ColLi_06816</name>
</gene>
<accession>A0AA37GPP7</accession>
<organism evidence="1 2">
    <name type="scientific">Colletotrichum liriopes</name>
    <dbReference type="NCBI Taxonomy" id="708192"/>
    <lineage>
        <taxon>Eukaryota</taxon>
        <taxon>Fungi</taxon>
        <taxon>Dikarya</taxon>
        <taxon>Ascomycota</taxon>
        <taxon>Pezizomycotina</taxon>
        <taxon>Sordariomycetes</taxon>
        <taxon>Hypocreomycetidae</taxon>
        <taxon>Glomerellales</taxon>
        <taxon>Glomerellaceae</taxon>
        <taxon>Colletotrichum</taxon>
        <taxon>Colletotrichum spaethianum species complex</taxon>
    </lineage>
</organism>